<organism evidence="2 3">
    <name type="scientific">Batillaria attramentaria</name>
    <dbReference type="NCBI Taxonomy" id="370345"/>
    <lineage>
        <taxon>Eukaryota</taxon>
        <taxon>Metazoa</taxon>
        <taxon>Spiralia</taxon>
        <taxon>Lophotrochozoa</taxon>
        <taxon>Mollusca</taxon>
        <taxon>Gastropoda</taxon>
        <taxon>Caenogastropoda</taxon>
        <taxon>Sorbeoconcha</taxon>
        <taxon>Cerithioidea</taxon>
        <taxon>Batillariidae</taxon>
        <taxon>Batillaria</taxon>
    </lineage>
</organism>
<sequence length="74" mass="8207">MEDLEGFEVREVKAADRIAWWQAKDRGRPVPPGALAPLEHVHIGAMEQDKALAASRREDSGQEPTDPHPHDTSV</sequence>
<evidence type="ECO:0000313" key="2">
    <source>
        <dbReference type="EMBL" id="KAK7479253.1"/>
    </source>
</evidence>
<dbReference type="EMBL" id="JACVVK020000307">
    <property type="protein sequence ID" value="KAK7479253.1"/>
    <property type="molecule type" value="Genomic_DNA"/>
</dbReference>
<feature type="region of interest" description="Disordered" evidence="1">
    <location>
        <begin position="47"/>
        <end position="74"/>
    </location>
</feature>
<accession>A0ABD0JWE7</accession>
<keyword evidence="3" id="KW-1185">Reference proteome</keyword>
<name>A0ABD0JWE7_9CAEN</name>
<gene>
    <name evidence="2" type="ORF">BaRGS_00029501</name>
</gene>
<dbReference type="AlphaFoldDB" id="A0ABD0JWE7"/>
<comment type="caution">
    <text evidence="2">The sequence shown here is derived from an EMBL/GenBank/DDBJ whole genome shotgun (WGS) entry which is preliminary data.</text>
</comment>
<evidence type="ECO:0000256" key="1">
    <source>
        <dbReference type="SAM" id="MobiDB-lite"/>
    </source>
</evidence>
<reference evidence="2 3" key="1">
    <citation type="journal article" date="2023" name="Sci. Data">
        <title>Genome assembly of the Korean intertidal mud-creeper Batillaria attramentaria.</title>
        <authorList>
            <person name="Patra A.K."/>
            <person name="Ho P.T."/>
            <person name="Jun S."/>
            <person name="Lee S.J."/>
            <person name="Kim Y."/>
            <person name="Won Y.J."/>
        </authorList>
    </citation>
    <scope>NUCLEOTIDE SEQUENCE [LARGE SCALE GENOMIC DNA]</scope>
    <source>
        <strain evidence="2">Wonlab-2016</strain>
    </source>
</reference>
<evidence type="ECO:0000313" key="3">
    <source>
        <dbReference type="Proteomes" id="UP001519460"/>
    </source>
</evidence>
<proteinExistence type="predicted"/>
<dbReference type="Proteomes" id="UP001519460">
    <property type="component" value="Unassembled WGS sequence"/>
</dbReference>
<protein>
    <submittedName>
        <fullName evidence="2">Uncharacterized protein</fullName>
    </submittedName>
</protein>